<dbReference type="Gene3D" id="3.30.1310.20">
    <property type="entry name" value="PRTase-like"/>
    <property type="match status" value="1"/>
</dbReference>
<proteinExistence type="predicted"/>
<dbReference type="AlphaFoldDB" id="A0AAX4HTI6"/>
<organism evidence="2 3">
    <name type="scientific">Peredibacter starrii</name>
    <dbReference type="NCBI Taxonomy" id="28202"/>
    <lineage>
        <taxon>Bacteria</taxon>
        <taxon>Pseudomonadati</taxon>
        <taxon>Bdellovibrionota</taxon>
        <taxon>Bacteriovoracia</taxon>
        <taxon>Bacteriovoracales</taxon>
        <taxon>Bacteriovoracaceae</taxon>
        <taxon>Peredibacter</taxon>
    </lineage>
</organism>
<dbReference type="SUPFAM" id="SSF53271">
    <property type="entry name" value="PRTase-like"/>
    <property type="match status" value="1"/>
</dbReference>
<dbReference type="InterPro" id="IPR000836">
    <property type="entry name" value="PRTase_dom"/>
</dbReference>
<evidence type="ECO:0000259" key="1">
    <source>
        <dbReference type="Pfam" id="PF00156"/>
    </source>
</evidence>
<dbReference type="RefSeq" id="WP_321399166.1">
    <property type="nucleotide sequence ID" value="NZ_CP139487.1"/>
</dbReference>
<reference evidence="2 3" key="1">
    <citation type="submission" date="2023-11" db="EMBL/GenBank/DDBJ databases">
        <title>Peredibacter starrii A3.12.</title>
        <authorList>
            <person name="Mitchell R.J."/>
        </authorList>
    </citation>
    <scope>NUCLEOTIDE SEQUENCE [LARGE SCALE GENOMIC DNA]</scope>
    <source>
        <strain evidence="2 3">A3.12</strain>
    </source>
</reference>
<keyword evidence="2" id="KW-0328">Glycosyltransferase</keyword>
<evidence type="ECO:0000313" key="3">
    <source>
        <dbReference type="Proteomes" id="UP001324634"/>
    </source>
</evidence>
<evidence type="ECO:0000313" key="2">
    <source>
        <dbReference type="EMBL" id="WPU66696.1"/>
    </source>
</evidence>
<dbReference type="EMBL" id="CP139487">
    <property type="protein sequence ID" value="WPU66696.1"/>
    <property type="molecule type" value="Genomic_DNA"/>
</dbReference>
<keyword evidence="2" id="KW-0808">Transferase</keyword>
<feature type="domain" description="Phosphoribosyltransferase" evidence="1">
    <location>
        <begin position="10"/>
        <end position="178"/>
    </location>
</feature>
<protein>
    <submittedName>
        <fullName evidence="2">Phosphoribosyltransferase family protein</fullName>
    </submittedName>
</protein>
<dbReference type="GO" id="GO:0016757">
    <property type="term" value="F:glycosyltransferase activity"/>
    <property type="evidence" value="ECO:0007669"/>
    <property type="project" value="UniProtKB-KW"/>
</dbReference>
<dbReference type="InterPro" id="IPR029057">
    <property type="entry name" value="PRTase-like"/>
</dbReference>
<dbReference type="Proteomes" id="UP001324634">
    <property type="component" value="Chromosome"/>
</dbReference>
<keyword evidence="3" id="KW-1185">Reference proteome</keyword>
<dbReference type="Gene3D" id="3.40.50.2020">
    <property type="match status" value="1"/>
</dbReference>
<accession>A0AAX4HTI6</accession>
<gene>
    <name evidence="2" type="ORF">SOO65_08050</name>
</gene>
<sequence>MDFLFKDRKDAGHKLYKYLRQFHFKNPIVLALPRGGVVVGAEVAEELHAPFDVVIARKIGAPGHLEFGIGALSEDEIPLFNKETSAYFRPDHPEIQRVVDEEIEELHRRIELYRDGNDLPDLTDRTVIVVDDGLATGVTAAAAGKYLRNQKPEELILAVPVGPSQVSRDVLENYDEIICLHSLDNLRAVGLWYDRFDQTKDEEVIQILKRFH</sequence>
<name>A0AAX4HTI6_9BACT</name>
<dbReference type="Pfam" id="PF00156">
    <property type="entry name" value="Pribosyltran"/>
    <property type="match status" value="1"/>
</dbReference>
<dbReference type="KEGG" id="psti:SOO65_08050"/>
<dbReference type="CDD" id="cd06223">
    <property type="entry name" value="PRTases_typeI"/>
    <property type="match status" value="1"/>
</dbReference>